<dbReference type="GeneID" id="95073943"/>
<evidence type="ECO:0000313" key="3">
    <source>
        <dbReference type="EMBL" id="GFH75322.1"/>
    </source>
</evidence>
<proteinExistence type="predicted"/>
<organism evidence="3 4">
    <name type="scientific">Streptomyces diastaticus subsp. diastaticus</name>
    <dbReference type="NCBI Taxonomy" id="68040"/>
    <lineage>
        <taxon>Bacteria</taxon>
        <taxon>Bacillati</taxon>
        <taxon>Actinomycetota</taxon>
        <taxon>Actinomycetes</taxon>
        <taxon>Kitasatosporales</taxon>
        <taxon>Streptomycetaceae</taxon>
        <taxon>Streptomyces</taxon>
        <taxon>Streptomyces diastaticus group</taxon>
    </lineage>
</organism>
<feature type="compositionally biased region" description="Low complexity" evidence="1">
    <location>
        <begin position="132"/>
        <end position="145"/>
    </location>
</feature>
<keyword evidence="4" id="KW-1185">Reference proteome</keyword>
<dbReference type="InterPro" id="IPR046259">
    <property type="entry name" value="DUF6292"/>
</dbReference>
<dbReference type="EMBL" id="BLLN01000009">
    <property type="protein sequence ID" value="GFH75322.1"/>
    <property type="molecule type" value="Genomic_DNA"/>
</dbReference>
<evidence type="ECO:0000313" key="4">
    <source>
        <dbReference type="Proteomes" id="UP000472710"/>
    </source>
</evidence>
<evidence type="ECO:0000256" key="1">
    <source>
        <dbReference type="SAM" id="MobiDB-lite"/>
    </source>
</evidence>
<reference evidence="3 4" key="1">
    <citation type="submission" date="2020-02" db="EMBL/GenBank/DDBJ databases">
        <title>Whole genome shotgun sequence of Streptomyces diastaticus subsp. diastaticus NBRC 13412.</title>
        <authorList>
            <person name="Ichikawa N."/>
            <person name="Komaki H."/>
            <person name="Tamura T."/>
        </authorList>
    </citation>
    <scope>NUCLEOTIDE SEQUENCE [LARGE SCALE GENOMIC DNA]</scope>
    <source>
        <strain evidence="3 4">NBRC 13412</strain>
    </source>
</reference>
<accession>A0ABQ1CYD3</accession>
<sequence>MIRAGRRELALTVADMARLAGMSLSHYRKTKPYTKPGHPAPISSSGAARLMWDREQVEAYHAGEPVPSLPPASDQDLLDRHEAAALVGVTPRSWNLYKHEAELAKHAVKVPQDGGVEHWPRHVLQRFKDSRPGNGPAAGRPRGSGDMIPRDQVLPRIAELLDADPAATVTDVSNALGIARFPTARDGLNKLRGQRIADLVEANPHLDTTEAAERLGYPRITHRGATAAADAELRARAAHPYLAKTADALVEAGLAEASEIPVRTVDGDHLTAAIPLSPGQPSAALVWDDRYGWRTANNRRHPIGKHTSTPPQGDDIRYLGTSIHPEPAELITDLADASRGTNKPAH</sequence>
<feature type="domain" description="DUF6292" evidence="2">
    <location>
        <begin position="241"/>
        <end position="331"/>
    </location>
</feature>
<dbReference type="Pfam" id="PF19809">
    <property type="entry name" value="DUF6292"/>
    <property type="match status" value="1"/>
</dbReference>
<gene>
    <name evidence="3" type="ORF">Sdia_60900</name>
</gene>
<evidence type="ECO:0000259" key="2">
    <source>
        <dbReference type="Pfam" id="PF19809"/>
    </source>
</evidence>
<name>A0ABQ1CYD3_STRDI</name>
<protein>
    <recommendedName>
        <fullName evidence="2">DUF6292 domain-containing protein</fullName>
    </recommendedName>
</protein>
<dbReference type="RefSeq" id="WP_189501297.1">
    <property type="nucleotide sequence ID" value="NZ_BLLN01000009.1"/>
</dbReference>
<feature type="region of interest" description="Disordered" evidence="1">
    <location>
        <begin position="127"/>
        <end position="149"/>
    </location>
</feature>
<comment type="caution">
    <text evidence="3">The sequence shown here is derived from an EMBL/GenBank/DDBJ whole genome shotgun (WGS) entry which is preliminary data.</text>
</comment>
<dbReference type="Proteomes" id="UP000472710">
    <property type="component" value="Unassembled WGS sequence"/>
</dbReference>